<dbReference type="CDD" id="cd14820">
    <property type="entry name" value="TRAX"/>
    <property type="match status" value="1"/>
</dbReference>
<sequence>MNLKKAFSEINNSFDDMFLDREKILKFSRIIVRDCSICIKNIHRKEFGLYQERINNTKTNLENLVTLVDKNPGVFEKYLKVPEQEYAEGMIFYSIIRRNEIPLPSDLQIKPLNFVLGLADVIGELRRYALDNIRNSQTSELNYILECMDDIYTQLFSIDYPAGVTKDLRHKVDVARNIIEKTRGDVSLAIQMNELRECFDK</sequence>
<dbReference type="SUPFAM" id="SSF74784">
    <property type="entry name" value="Translin"/>
    <property type="match status" value="1"/>
</dbReference>
<gene>
    <name evidence="1" type="ORF">LCGC14_0404700</name>
</gene>
<dbReference type="GO" id="GO:0043565">
    <property type="term" value="F:sequence-specific DNA binding"/>
    <property type="evidence" value="ECO:0007669"/>
    <property type="project" value="InterPro"/>
</dbReference>
<dbReference type="Gene3D" id="1.20.58.2140">
    <property type="match status" value="1"/>
</dbReference>
<evidence type="ECO:0000313" key="1">
    <source>
        <dbReference type="EMBL" id="KKN73035.1"/>
    </source>
</evidence>
<dbReference type="PANTHER" id="PTHR10741">
    <property type="entry name" value="TRANSLIN AND TRANSLIN ASSOCIATED PROTEIN X"/>
    <property type="match status" value="1"/>
</dbReference>
<dbReference type="InterPro" id="IPR036081">
    <property type="entry name" value="Translin_sf"/>
</dbReference>
<accession>A0A0F9SVQ5</accession>
<protein>
    <recommendedName>
        <fullName evidence="2">Translin family protein</fullName>
    </recommendedName>
</protein>
<dbReference type="InterPro" id="IPR002848">
    <property type="entry name" value="Translin_fam"/>
</dbReference>
<reference evidence="1" key="1">
    <citation type="journal article" date="2015" name="Nature">
        <title>Complex archaea that bridge the gap between prokaryotes and eukaryotes.</title>
        <authorList>
            <person name="Spang A."/>
            <person name="Saw J.H."/>
            <person name="Jorgensen S.L."/>
            <person name="Zaremba-Niedzwiedzka K."/>
            <person name="Martijn J."/>
            <person name="Lind A.E."/>
            <person name="van Eijk R."/>
            <person name="Schleper C."/>
            <person name="Guy L."/>
            <person name="Ettema T.J."/>
        </authorList>
    </citation>
    <scope>NUCLEOTIDE SEQUENCE</scope>
</reference>
<dbReference type="EMBL" id="LAZR01000351">
    <property type="protein sequence ID" value="KKN73035.1"/>
    <property type="molecule type" value="Genomic_DNA"/>
</dbReference>
<comment type="caution">
    <text evidence="1">The sequence shown here is derived from an EMBL/GenBank/DDBJ whole genome shotgun (WGS) entry which is preliminary data.</text>
</comment>
<proteinExistence type="predicted"/>
<dbReference type="Pfam" id="PF01997">
    <property type="entry name" value="Translin"/>
    <property type="match status" value="1"/>
</dbReference>
<dbReference type="AlphaFoldDB" id="A0A0F9SVQ5"/>
<organism evidence="1">
    <name type="scientific">marine sediment metagenome</name>
    <dbReference type="NCBI Taxonomy" id="412755"/>
    <lineage>
        <taxon>unclassified sequences</taxon>
        <taxon>metagenomes</taxon>
        <taxon>ecological metagenomes</taxon>
    </lineage>
</organism>
<evidence type="ECO:0008006" key="2">
    <source>
        <dbReference type="Google" id="ProtNLM"/>
    </source>
</evidence>
<name>A0A0F9SVQ5_9ZZZZ</name>